<dbReference type="PANTHER" id="PTHR28037">
    <property type="entry name" value="ALCOHOL O-ACETYLTRANSFERASE 1-RELATED"/>
    <property type="match status" value="1"/>
</dbReference>
<dbReference type="EMBL" id="CVQH01020574">
    <property type="protein sequence ID" value="CRK27961.1"/>
    <property type="molecule type" value="Genomic_DNA"/>
</dbReference>
<dbReference type="InterPro" id="IPR010828">
    <property type="entry name" value="Atf2/Sli1-like"/>
</dbReference>
<dbReference type="AlphaFoldDB" id="A0A0G4M0Z5"/>
<organism evidence="1 2">
    <name type="scientific">Verticillium longisporum</name>
    <name type="common">Verticillium dahliae var. longisporum</name>
    <dbReference type="NCBI Taxonomy" id="100787"/>
    <lineage>
        <taxon>Eukaryota</taxon>
        <taxon>Fungi</taxon>
        <taxon>Dikarya</taxon>
        <taxon>Ascomycota</taxon>
        <taxon>Pezizomycotina</taxon>
        <taxon>Sordariomycetes</taxon>
        <taxon>Hypocreomycetidae</taxon>
        <taxon>Glomerellales</taxon>
        <taxon>Plectosphaerellaceae</taxon>
        <taxon>Verticillium</taxon>
    </lineage>
</organism>
<dbReference type="SUPFAM" id="SSF52777">
    <property type="entry name" value="CoA-dependent acyltransferases"/>
    <property type="match status" value="2"/>
</dbReference>
<dbReference type="Proteomes" id="UP000044602">
    <property type="component" value="Unassembled WGS sequence"/>
</dbReference>
<evidence type="ECO:0008006" key="3">
    <source>
        <dbReference type="Google" id="ProtNLM"/>
    </source>
</evidence>
<dbReference type="Pfam" id="PF07247">
    <property type="entry name" value="AATase"/>
    <property type="match status" value="1"/>
</dbReference>
<protein>
    <recommendedName>
        <fullName evidence="3">Alcohol acetyltransferase FCK4</fullName>
    </recommendedName>
</protein>
<name>A0A0G4M0Z5_VERLO</name>
<sequence length="572" mass="62383">MGPTCRQHPVGMPLARFPCVQGLCWSGIWDLGPGPGDLGARVNVVAEALVWRTVKNPRPRAQPHAFLCRLRKRLTCLFSWNLALPKATQNGWSDCGKALRPAYSTSRHSLGIYFGVSTTCRYHVPSELGNTKALRPAIEQAVAQVVLKQPFMRVGITGEDSKQPNFVHVAVIDLSTQIRWREPIEVASADAMLEKQLAVQLGTRWPDLDTRPPWKVTVVPLYARDGPLTALDIVYTFHHAIGDGTSSAIFHKQLLEALSRPAPVPSLSSAGLLTLSEPAVLPPPQEELINFSISWPFFLRTLWKAFGPDFLKAKPNPVPWTGNHVNLANPFQTNVCLFTLPAATSSALLAAARANATTLTPLYHALTLLSFARRLPATTAPKFVHGSSISARRLVDPAVLDTSSQMAVLVTSLIHPDTAAMTSQFRARHGSDLDSLVWQAASTIATSFHDKIASLPRDDVTGLLKWVGDWHAYLRQADGKPHDWTWEVSNLGALKAVGDNGWGVTRAVFAQSALMSGPAMTLNLAGVVGGEISGTMTWQEKTVDAELVERVVSDLAEWSRRLAEEGTLGLER</sequence>
<dbReference type="Gene3D" id="3.30.559.10">
    <property type="entry name" value="Chloramphenicol acetyltransferase-like domain"/>
    <property type="match status" value="1"/>
</dbReference>
<evidence type="ECO:0000313" key="2">
    <source>
        <dbReference type="Proteomes" id="UP000044602"/>
    </source>
</evidence>
<reference evidence="1 2" key="1">
    <citation type="submission" date="2015-05" db="EMBL/GenBank/DDBJ databases">
        <authorList>
            <person name="Wang D.B."/>
            <person name="Wang M."/>
        </authorList>
    </citation>
    <scope>NUCLEOTIDE SEQUENCE [LARGE SCALE GENOMIC DNA]</scope>
    <source>
        <strain evidence="1">VL1</strain>
    </source>
</reference>
<gene>
    <name evidence="1" type="ORF">BN1708_015035</name>
</gene>
<dbReference type="PANTHER" id="PTHR28037:SF1">
    <property type="entry name" value="ALCOHOL O-ACETYLTRANSFERASE 1-RELATED"/>
    <property type="match status" value="1"/>
</dbReference>
<proteinExistence type="predicted"/>
<dbReference type="Gene3D" id="3.30.559.30">
    <property type="entry name" value="Nonribosomal peptide synthetase, condensation domain"/>
    <property type="match status" value="1"/>
</dbReference>
<keyword evidence="2" id="KW-1185">Reference proteome</keyword>
<accession>A0A0G4M0Z5</accession>
<dbReference type="InterPro" id="IPR052058">
    <property type="entry name" value="Alcohol_O-acetyltransferase"/>
</dbReference>
<dbReference type="STRING" id="100787.A0A0G4M0Z5"/>
<evidence type="ECO:0000313" key="1">
    <source>
        <dbReference type="EMBL" id="CRK27961.1"/>
    </source>
</evidence>
<dbReference type="InterPro" id="IPR023213">
    <property type="entry name" value="CAT-like_dom_sf"/>
</dbReference>
<dbReference type="GO" id="GO:0008080">
    <property type="term" value="F:N-acetyltransferase activity"/>
    <property type="evidence" value="ECO:0007669"/>
    <property type="project" value="TreeGrafter"/>
</dbReference>